<sequence>MSEDADGAVLSRYGDPTWDLSPWAGKKTRLDFGDGPTKRLKKAELDTGNADLLRVIAALLIWGPNGVAAVNSLKSRFLAIRRVVTHCSKHGIRAADLMRFPRVIDDLAKQVPESEYETTIVAFHRLWDSREILGFTILTAEGIKRLAALKPPARDIVQTAYIPPRIWKYQLERLRACIDDFLKHQQQIEDCFKYCLDAYIHNFGSLEKALSKRGPQTRHLNPFGLRNKKSRKYKYLGRFERTAEQFGVKGLMERWLGVQARGLEIRSFSAYLTLVQSAGLAYTANFTIQRVTEAASLRTDCLVWDTDAKLGRIPLICGETTKTDADSDARWPTSPSVEVAVRAMTSIARLRIQCAAATPESQPRESDIQNPYLFDRAFEPWSGNEVQAYGLRPHVSAYQSQVQRSPCLFDENQLRITEEDLKIACMLTPNLTSRQEFAVGNVWPMAWHQLRRTGAVNMFASGLLSDSSMQFLMKHRSRLMPLYYGRGYSKLRFNTEVETALVSAMYEVIARNLHTAMSERFVSPLGEDRKAVIVVNLVGDKDLKALAAAGRKGQTAFREIRLGACTKRTTCSYGGIESVARCAGGDGNGPCADALFDRERVPAIEADMAGLELQMKQVPEGSPRHRALAAERNGMENFLNVTRTD</sequence>
<dbReference type="RefSeq" id="WP_310331263.1">
    <property type="nucleotide sequence ID" value="NZ_JAVDXV010000008.1"/>
</dbReference>
<proteinExistence type="predicted"/>
<name>A0ABU2ABT0_9BURK</name>
<evidence type="ECO:0000313" key="1">
    <source>
        <dbReference type="EMBL" id="MDR7334669.1"/>
    </source>
</evidence>
<keyword evidence="2" id="KW-1185">Reference proteome</keyword>
<reference evidence="1 2" key="1">
    <citation type="submission" date="2023-07" db="EMBL/GenBank/DDBJ databases">
        <title>Sorghum-associated microbial communities from plants grown in Nebraska, USA.</title>
        <authorList>
            <person name="Schachtman D."/>
        </authorList>
    </citation>
    <scope>NUCLEOTIDE SEQUENCE [LARGE SCALE GENOMIC DNA]</scope>
    <source>
        <strain evidence="1 2">BE316</strain>
    </source>
</reference>
<evidence type="ECO:0008006" key="3">
    <source>
        <dbReference type="Google" id="ProtNLM"/>
    </source>
</evidence>
<accession>A0ABU2ABT0</accession>
<organism evidence="1 2">
    <name type="scientific">Roseateles asaccharophilus</name>
    <dbReference type="NCBI Taxonomy" id="582607"/>
    <lineage>
        <taxon>Bacteria</taxon>
        <taxon>Pseudomonadati</taxon>
        <taxon>Pseudomonadota</taxon>
        <taxon>Betaproteobacteria</taxon>
        <taxon>Burkholderiales</taxon>
        <taxon>Sphaerotilaceae</taxon>
        <taxon>Roseateles</taxon>
    </lineage>
</organism>
<gene>
    <name evidence="1" type="ORF">J2X21_003833</name>
</gene>
<comment type="caution">
    <text evidence="1">The sequence shown here is derived from an EMBL/GenBank/DDBJ whole genome shotgun (WGS) entry which is preliminary data.</text>
</comment>
<dbReference type="EMBL" id="JAVDXV010000008">
    <property type="protein sequence ID" value="MDR7334669.1"/>
    <property type="molecule type" value="Genomic_DNA"/>
</dbReference>
<evidence type="ECO:0000313" key="2">
    <source>
        <dbReference type="Proteomes" id="UP001180825"/>
    </source>
</evidence>
<protein>
    <recommendedName>
        <fullName evidence="3">Integrase</fullName>
    </recommendedName>
</protein>
<dbReference type="Proteomes" id="UP001180825">
    <property type="component" value="Unassembled WGS sequence"/>
</dbReference>